<dbReference type="InterPro" id="IPR035919">
    <property type="entry name" value="EAL_sf"/>
</dbReference>
<dbReference type="SUPFAM" id="SSF141868">
    <property type="entry name" value="EAL domain-like"/>
    <property type="match status" value="1"/>
</dbReference>
<name>A0ABV6J4H0_9BACL</name>
<evidence type="ECO:0000313" key="3">
    <source>
        <dbReference type="Proteomes" id="UP001589818"/>
    </source>
</evidence>
<dbReference type="InterPro" id="IPR018842">
    <property type="entry name" value="YkuI_C"/>
</dbReference>
<dbReference type="Pfam" id="PF00563">
    <property type="entry name" value="EAL"/>
    <property type="match status" value="1"/>
</dbReference>
<comment type="caution">
    <text evidence="2">The sequence shown here is derived from an EMBL/GenBank/DDBJ whole genome shotgun (WGS) entry which is preliminary data.</text>
</comment>
<evidence type="ECO:0000259" key="1">
    <source>
        <dbReference type="PROSITE" id="PS50883"/>
    </source>
</evidence>
<dbReference type="SUPFAM" id="SSF103190">
    <property type="entry name" value="Sensory domain-like"/>
    <property type="match status" value="1"/>
</dbReference>
<dbReference type="CDD" id="cd01948">
    <property type="entry name" value="EAL"/>
    <property type="match status" value="1"/>
</dbReference>
<dbReference type="EMBL" id="JBHLVF010000009">
    <property type="protein sequence ID" value="MFC0390769.1"/>
    <property type="molecule type" value="Genomic_DNA"/>
</dbReference>
<dbReference type="InterPro" id="IPR001633">
    <property type="entry name" value="EAL_dom"/>
</dbReference>
<dbReference type="PROSITE" id="PS50883">
    <property type="entry name" value="EAL"/>
    <property type="match status" value="1"/>
</dbReference>
<evidence type="ECO:0000313" key="2">
    <source>
        <dbReference type="EMBL" id="MFC0390769.1"/>
    </source>
</evidence>
<dbReference type="InterPro" id="IPR050706">
    <property type="entry name" value="Cyclic-di-GMP_PDE-like"/>
</dbReference>
<dbReference type="Gene3D" id="3.30.450.20">
    <property type="entry name" value="PAS domain"/>
    <property type="match status" value="1"/>
</dbReference>
<reference evidence="2 3" key="1">
    <citation type="submission" date="2024-09" db="EMBL/GenBank/DDBJ databases">
        <authorList>
            <person name="Sun Q."/>
            <person name="Mori K."/>
        </authorList>
    </citation>
    <scope>NUCLEOTIDE SEQUENCE [LARGE SCALE GENOMIC DNA]</scope>
    <source>
        <strain evidence="2 3">CCM 4839</strain>
    </source>
</reference>
<dbReference type="SMART" id="SM00052">
    <property type="entry name" value="EAL"/>
    <property type="match status" value="1"/>
</dbReference>
<proteinExistence type="predicted"/>
<feature type="domain" description="EAL" evidence="1">
    <location>
        <begin position="1"/>
        <end position="257"/>
    </location>
</feature>
<protein>
    <submittedName>
        <fullName evidence="2">EAL domain-containing protein</fullName>
    </submittedName>
</protein>
<dbReference type="PANTHER" id="PTHR33121:SF82">
    <property type="entry name" value="SIGNAL TRANSDUCTION PROTEIN CONTAINING A EAL DOMAIN"/>
    <property type="match status" value="1"/>
</dbReference>
<keyword evidence="3" id="KW-1185">Reference proteome</keyword>
<dbReference type="Proteomes" id="UP001589818">
    <property type="component" value="Unassembled WGS sequence"/>
</dbReference>
<dbReference type="Gene3D" id="3.20.20.450">
    <property type="entry name" value="EAL domain"/>
    <property type="match status" value="1"/>
</dbReference>
<dbReference type="Pfam" id="PF10388">
    <property type="entry name" value="YkuI_C"/>
    <property type="match status" value="1"/>
</dbReference>
<organism evidence="2 3">
    <name type="scientific">Paenibacillus mendelii</name>
    <dbReference type="NCBI Taxonomy" id="206163"/>
    <lineage>
        <taxon>Bacteria</taxon>
        <taxon>Bacillati</taxon>
        <taxon>Bacillota</taxon>
        <taxon>Bacilli</taxon>
        <taxon>Bacillales</taxon>
        <taxon>Paenibacillaceae</taxon>
        <taxon>Paenibacillus</taxon>
    </lineage>
</organism>
<dbReference type="InterPro" id="IPR029151">
    <property type="entry name" value="Sensor-like_sf"/>
</dbReference>
<gene>
    <name evidence="2" type="ORF">ACFFJ8_05200</name>
</gene>
<dbReference type="RefSeq" id="WP_204821096.1">
    <property type="nucleotide sequence ID" value="NZ_JANHOF010000009.1"/>
</dbReference>
<sequence length="434" mass="49093">MEAYRLARLLQGGADNELIPYYQPILALDTRKIMGYEALARIQTGAGMRSLGPFFEDKTVPMNEQIRVDRLLREKALSHFSQRGFGETAMLFLNIKPSWMYQTYVETGELPTLRLLEQYGIDPRRIVIEITEEAFQGPMEQLRTVVDVYRGRGCRIAIDDVGSGFSNMDRIAQIEPHILKIDIHMLQNSENHRGYYGVLRSFSMLADQIGASLLVEGVETEQDFQRAIEIGARYVQGFLFARAEPELRPALSFAGMIERGLEERRTAMIDEERYWQLQAERLRLVTGAAAVCPNARPGHGGIGAGAGLAVRGTAGERVGVEQQDRFVESLLPELEHSCIRVYICDEAGIQLSSNYIRDGAGVWCREAEYRGLNWSWRPYFIPLSIQLEGDSEQVMVSRTYTDLDSFDRIRTLSVPMPENGILFADFSVPCDDEI</sequence>
<dbReference type="PANTHER" id="PTHR33121">
    <property type="entry name" value="CYCLIC DI-GMP PHOSPHODIESTERASE PDEF"/>
    <property type="match status" value="1"/>
</dbReference>
<accession>A0ABV6J4H0</accession>